<dbReference type="InterPro" id="IPR036271">
    <property type="entry name" value="Tet_transcr_reg_TetR-rel_C_sf"/>
</dbReference>
<dbReference type="EMBL" id="FPHE01000052">
    <property type="protein sequence ID" value="SFV54253.1"/>
    <property type="molecule type" value="Genomic_DNA"/>
</dbReference>
<evidence type="ECO:0000256" key="2">
    <source>
        <dbReference type="ARBA" id="ARBA00023125"/>
    </source>
</evidence>
<dbReference type="PANTHER" id="PTHR43479">
    <property type="entry name" value="ACREF/ENVCD OPERON REPRESSOR-RELATED"/>
    <property type="match status" value="1"/>
</dbReference>
<dbReference type="AlphaFoldDB" id="A0A1W1BL74"/>
<dbReference type="InterPro" id="IPR025996">
    <property type="entry name" value="MT1864/Rv1816-like_C"/>
</dbReference>
<evidence type="ECO:0000256" key="1">
    <source>
        <dbReference type="ARBA" id="ARBA00023015"/>
    </source>
</evidence>
<evidence type="ECO:0000256" key="3">
    <source>
        <dbReference type="ARBA" id="ARBA00023163"/>
    </source>
</evidence>
<dbReference type="PANTHER" id="PTHR43479:SF20">
    <property type="entry name" value="HTH TETR-TYPE DOMAIN-CONTAINING PROTEIN"/>
    <property type="match status" value="1"/>
</dbReference>
<dbReference type="Pfam" id="PF00440">
    <property type="entry name" value="TetR_N"/>
    <property type="match status" value="1"/>
</dbReference>
<dbReference type="InterPro" id="IPR050624">
    <property type="entry name" value="HTH-type_Tx_Regulator"/>
</dbReference>
<dbReference type="Gene3D" id="1.10.357.10">
    <property type="entry name" value="Tetracycline Repressor, domain 2"/>
    <property type="match status" value="1"/>
</dbReference>
<dbReference type="Pfam" id="PF13305">
    <property type="entry name" value="TetR_C_33"/>
    <property type="match status" value="1"/>
</dbReference>
<dbReference type="InterPro" id="IPR001647">
    <property type="entry name" value="HTH_TetR"/>
</dbReference>
<protein>
    <submittedName>
        <fullName evidence="5">Transcriptional regulator</fullName>
    </submittedName>
</protein>
<feature type="domain" description="HTH tetR-type" evidence="4">
    <location>
        <begin position="9"/>
        <end position="69"/>
    </location>
</feature>
<accession>A0A1W1BL74</accession>
<dbReference type="SUPFAM" id="SSF48498">
    <property type="entry name" value="Tetracyclin repressor-like, C-terminal domain"/>
    <property type="match status" value="1"/>
</dbReference>
<name>A0A1W1BL74_9ZZZZ</name>
<reference evidence="5" key="1">
    <citation type="submission" date="2016-10" db="EMBL/GenBank/DDBJ databases">
        <authorList>
            <person name="de Groot N.N."/>
        </authorList>
    </citation>
    <scope>NUCLEOTIDE SEQUENCE</scope>
</reference>
<keyword evidence="1" id="KW-0805">Transcription regulation</keyword>
<sequence length="199" mass="22893">MKKTSYHHGNLKEEFLKIAFNFIKKEDIDRLTLKILSEATGTSRSAIYRHFSSKDALIETMIKSCFSELDKEISPILVDKSIEIIDRFNIAFRNYLEFVKNNPHLYQLLFAKRYAHIREDLVTTDDSDSSGFANLKKAIQEGQESGILKKEDIYHQTITVWASLHGLSLLLVDGFLDVEDIYEELSDMMIKNILAGLVI</sequence>
<keyword evidence="2" id="KW-0238">DNA-binding</keyword>
<evidence type="ECO:0000259" key="4">
    <source>
        <dbReference type="PROSITE" id="PS50977"/>
    </source>
</evidence>
<dbReference type="GO" id="GO:0003677">
    <property type="term" value="F:DNA binding"/>
    <property type="evidence" value="ECO:0007669"/>
    <property type="project" value="UniProtKB-KW"/>
</dbReference>
<organism evidence="5">
    <name type="scientific">hydrothermal vent metagenome</name>
    <dbReference type="NCBI Taxonomy" id="652676"/>
    <lineage>
        <taxon>unclassified sequences</taxon>
        <taxon>metagenomes</taxon>
        <taxon>ecological metagenomes</taxon>
    </lineage>
</organism>
<dbReference type="PROSITE" id="PS50977">
    <property type="entry name" value="HTH_TETR_2"/>
    <property type="match status" value="1"/>
</dbReference>
<keyword evidence="3" id="KW-0804">Transcription</keyword>
<gene>
    <name evidence="5" type="ORF">MNB_SV-12-897</name>
</gene>
<dbReference type="InterPro" id="IPR009057">
    <property type="entry name" value="Homeodomain-like_sf"/>
</dbReference>
<evidence type="ECO:0000313" key="5">
    <source>
        <dbReference type="EMBL" id="SFV54253.1"/>
    </source>
</evidence>
<dbReference type="SUPFAM" id="SSF46689">
    <property type="entry name" value="Homeodomain-like"/>
    <property type="match status" value="1"/>
</dbReference>
<proteinExistence type="predicted"/>